<reference evidence="1" key="1">
    <citation type="journal article" date="2020" name="mSystems">
        <title>Genome- and Community-Level Interaction Insights into Carbon Utilization and Element Cycling Functions of Hydrothermarchaeota in Hydrothermal Sediment.</title>
        <authorList>
            <person name="Zhou Z."/>
            <person name="Liu Y."/>
            <person name="Xu W."/>
            <person name="Pan J."/>
            <person name="Luo Z.H."/>
            <person name="Li M."/>
        </authorList>
    </citation>
    <scope>NUCLEOTIDE SEQUENCE [LARGE SCALE GENOMIC DNA]</scope>
    <source>
        <strain evidence="1">SpSt-757</strain>
    </source>
</reference>
<dbReference type="EMBL" id="DTGG01000045">
    <property type="protein sequence ID" value="HFZ08771.1"/>
    <property type="molecule type" value="Genomic_DNA"/>
</dbReference>
<sequence>MKLGKAKKHVEEVVQMTKEHFGAPETCNGFLEEARRILNRQRGFAYLTFGNEQYVLAFWWGTRGPAFCVLAEEHQKELVDEELKGWLKKATGRFGQFFRFQIRIPQDRKLAIKELASTFSFRGTSPS</sequence>
<proteinExistence type="predicted"/>
<organism evidence="1">
    <name type="scientific">candidate division CPR3 bacterium</name>
    <dbReference type="NCBI Taxonomy" id="2268181"/>
    <lineage>
        <taxon>Bacteria</taxon>
        <taxon>Bacteria division CPR3</taxon>
    </lineage>
</organism>
<accession>A0A7V3N487</accession>
<name>A0A7V3N487_UNCC3</name>
<dbReference type="AlphaFoldDB" id="A0A7V3N487"/>
<protein>
    <submittedName>
        <fullName evidence="1">Uncharacterized protein</fullName>
    </submittedName>
</protein>
<evidence type="ECO:0000313" key="1">
    <source>
        <dbReference type="EMBL" id="HFZ08771.1"/>
    </source>
</evidence>
<gene>
    <name evidence="1" type="ORF">ENV41_01395</name>
</gene>
<comment type="caution">
    <text evidence="1">The sequence shown here is derived from an EMBL/GenBank/DDBJ whole genome shotgun (WGS) entry which is preliminary data.</text>
</comment>